<evidence type="ECO:0000256" key="1">
    <source>
        <dbReference type="ARBA" id="ARBA00002329"/>
    </source>
</evidence>
<evidence type="ECO:0000256" key="5">
    <source>
        <dbReference type="ARBA" id="ARBA00022840"/>
    </source>
</evidence>
<comment type="similarity">
    <text evidence="2 6">Belongs to the Ycf2 family.</text>
</comment>
<evidence type="ECO:0000256" key="4">
    <source>
        <dbReference type="ARBA" id="ARBA00022741"/>
    </source>
</evidence>
<evidence type="ECO:0000313" key="10">
    <source>
        <dbReference type="EMBL" id="AKP55092.1"/>
    </source>
</evidence>
<dbReference type="GO" id="GO:0005524">
    <property type="term" value="F:ATP binding"/>
    <property type="evidence" value="ECO:0007669"/>
    <property type="project" value="UniProtKB-KW"/>
</dbReference>
<dbReference type="GeneID" id="25076286"/>
<keyword evidence="4 6" id="KW-0547">Nucleotide-binding</keyword>
<feature type="domain" description="Ycf2 N-terminal" evidence="9">
    <location>
        <begin position="898"/>
        <end position="1288"/>
    </location>
</feature>
<reference evidence="10" key="1">
    <citation type="journal article" date="2015" name="Mitochondrial DNA">
        <title>The complete chloroplast genome sequence of Amentotaxus argotaenia (Taxaceae).</title>
        <authorList>
            <person name="Li J."/>
            <person name="Gao L."/>
            <person name="Tao K."/>
            <person name="Su Y."/>
            <person name="Wang T."/>
        </authorList>
    </citation>
    <scope>NUCLEOTIDE SEQUENCE</scope>
</reference>
<gene>
    <name evidence="6 10" type="primary">ycf2</name>
</gene>
<evidence type="ECO:0000256" key="3">
    <source>
        <dbReference type="ARBA" id="ARBA00022640"/>
    </source>
</evidence>
<dbReference type="InterPro" id="IPR056777">
    <property type="entry name" value="Ycf2_N"/>
</dbReference>
<dbReference type="RefSeq" id="YP_009159045.1">
    <property type="nucleotide sequence ID" value="NC_027581.1"/>
</dbReference>
<evidence type="ECO:0000256" key="6">
    <source>
        <dbReference type="HAMAP-Rule" id="MF_01330"/>
    </source>
</evidence>
<keyword evidence="10" id="KW-0150">Chloroplast</keyword>
<organism evidence="10">
    <name type="scientific">Amentotaxus argotaenia</name>
    <name type="common">Chinese flowering yew</name>
    <name type="synonym">Podocarpus argotaenia</name>
    <dbReference type="NCBI Taxonomy" id="25625"/>
    <lineage>
        <taxon>Eukaryota</taxon>
        <taxon>Viridiplantae</taxon>
        <taxon>Streptophyta</taxon>
        <taxon>Embryophyta</taxon>
        <taxon>Tracheophyta</taxon>
        <taxon>Spermatophyta</taxon>
        <taxon>Pinopsida</taxon>
        <taxon>Pinidae</taxon>
        <taxon>Conifers II</taxon>
        <taxon>Cupressales</taxon>
        <taxon>Taxaceae</taxon>
        <taxon>Amentotaxus</taxon>
    </lineage>
</organism>
<feature type="domain" description="Ycf2 N-terminal" evidence="9">
    <location>
        <begin position="1"/>
        <end position="153"/>
    </location>
</feature>
<dbReference type="PANTHER" id="PTHR33078:SF100">
    <property type="entry name" value="PROTEIN YCF2"/>
    <property type="match status" value="1"/>
</dbReference>
<dbReference type="GO" id="GO:0009570">
    <property type="term" value="C:chloroplast stroma"/>
    <property type="evidence" value="ECO:0007669"/>
    <property type="project" value="UniProtKB-SubCell"/>
</dbReference>
<feature type="compositionally biased region" description="Acidic residues" evidence="7">
    <location>
        <begin position="348"/>
        <end position="385"/>
    </location>
</feature>
<geneLocation type="chloroplast" evidence="10"/>
<name>A0A0U2DT77_AMEAR</name>
<evidence type="ECO:0000259" key="8">
    <source>
        <dbReference type="Pfam" id="PF00004"/>
    </source>
</evidence>
<dbReference type="Pfam" id="PF05695">
    <property type="entry name" value="Ycf2"/>
    <property type="match status" value="3"/>
</dbReference>
<feature type="region of interest" description="Disordered" evidence="7">
    <location>
        <begin position="348"/>
        <end position="390"/>
    </location>
</feature>
<accession>A0A0U2DT77</accession>
<dbReference type="PANTHER" id="PTHR33078">
    <property type="entry name" value="PROTEIN YCF2-RELATED"/>
    <property type="match status" value="1"/>
</dbReference>
<dbReference type="InterPro" id="IPR008543">
    <property type="entry name" value="Uncharacterised_Ycf2"/>
</dbReference>
<dbReference type="GO" id="GO:0016887">
    <property type="term" value="F:ATP hydrolysis activity"/>
    <property type="evidence" value="ECO:0007669"/>
    <property type="project" value="InterPro"/>
</dbReference>
<dbReference type="InterPro" id="IPR027417">
    <property type="entry name" value="P-loop_NTPase"/>
</dbReference>
<feature type="domain" description="Ycf2 N-terminal" evidence="9">
    <location>
        <begin position="342"/>
        <end position="615"/>
    </location>
</feature>
<proteinExistence type="inferred from homology"/>
<dbReference type="Gene3D" id="3.40.50.300">
    <property type="entry name" value="P-loop containing nucleotide triphosphate hydrolases"/>
    <property type="match status" value="1"/>
</dbReference>
<evidence type="ECO:0000259" key="9">
    <source>
        <dbReference type="Pfam" id="PF05695"/>
    </source>
</evidence>
<dbReference type="SUPFAM" id="SSF52540">
    <property type="entry name" value="P-loop containing nucleoside triphosphate hydrolases"/>
    <property type="match status" value="1"/>
</dbReference>
<dbReference type="HAMAP" id="MF_01330">
    <property type="entry name" value="Ycf2"/>
    <property type="match status" value="1"/>
</dbReference>
<feature type="domain" description="ATPase AAA-type core" evidence="8">
    <location>
        <begin position="1561"/>
        <end position="1741"/>
    </location>
</feature>
<dbReference type="InterPro" id="IPR003959">
    <property type="entry name" value="ATPase_AAA_core"/>
</dbReference>
<protein>
    <recommendedName>
        <fullName evidence="6">Protein Ycf2</fullName>
    </recommendedName>
</protein>
<evidence type="ECO:0000256" key="2">
    <source>
        <dbReference type="ARBA" id="ARBA00009361"/>
    </source>
</evidence>
<sequence length="2328" mass="277364">MKKHRKTFWLYSVQSRFQVNMMGVFNPWTESNLVRLLTQIFSGRESVIKIFDFRILSTLLIRDLRIFSLKGQAIKAVMVLTLPLLIYYLNSRALVERDRSKYNLIKIFPSVHRFGSRNKNLLLFPHMFMSLPKSKRRYQRCLLNPKEHVWVFSSSDTNLNDKNDIISENPGPLSWESHSENDSNDIEWQIDSTFNSTQNEYWEPRKLCEWITTNESINKNGIKQLEEESVQTREFELSSRPEDSRIGEIEEKIEEESVQTREFELSSRPEDSRIGEIEEKIEEESVQTREFELSSRPEDSRIGEIEEKIEEESVQTQKLRKRPGRKLFKLMNISSNFRIEEIEREEIEQEEIEQEEIEQEEIEQEEIEQEEIEQEEIEQEEIEQEESVRTKESHSFSESEFWKGLFDHLSIDESYISVSTTNKPIEKFKVLKRQQDAFQYFRGSERNRIVDLWKVKTYLKNSSANYDISSDPGWNIRRDLNQLNCLRFVNQSLPSISSSSCDQNKEQFTLNDDFQLKKIVLKITDQFTLSITKPNQAYDNEIALDMDYHMNQFYELNKNILLNQIFNYRDQLKENSFFVLLNIIDKENQYVDQIITKNDGTETSVRFILNQYKIKVDKHLEKAFKRFYLWKNALIKYTLSKIFNEYSKYSLGSDPASDDLESETALDEYPFSKVFQKYYLEWKKVFHKYYLELTKVFHKYYLELTKVFHKYYLELTKVFHKYYLELTKVFHKYYLELTKVFHKYYLEWKIGFNRFYLIKRFSQNFQDKIRTNWIRKDVLNNVTQDAINRHSSSWRKYQKEWFNHSILRTSKNINRNLNISASSIQIEYFKKGLKRLVSISKQNNLKNRVFDPIELSTTHNFCWSGSTNKIFGIVFDDNDKDSRPIKKSSKSKSIPAFSQRSESLIDEGTLAPLGLNEKPMNQSIIDLFDNEKNYIELFDNTGISTIFNDRDNWLNPLKLSNQNSLRAAFCKANTFEFLDYLHHPRLNYKKRLASYMERIHIKNKNLIYGQLFNLVPIQNNIFSWSIRPVHSEKETISLIKSKVNILLAKYLRDQALIHDLYKSSNLLTQLNSFVHGKIDISSIEEIYRTPLISQQIVNFDKSSCHPFLNSSDSEENNPNQYPKKGFSSNMGLIQNQSYQDDLLSEICFRMKKFAEKELSSSTESSKNIIEDKVIVDKNTLLKKEKRKILLFYNISQIDILFSKWDLFQTYTLWFFTSTWWKYIDNLFLTTFPEILISISDQFICILHDIRHNWNHNLNILWALSHQFWTLLKWEFRAKCMPKLNLLLSYWNLLDWKEPITQTVFEGKDKSISFDTWKYILNVREYDKFICIFIGFFFSVSCIVPLCLIPFYSNVELLKDLEYEPYFMKVGEIMHSFKMLRFYYNISWYGCWLTFLDYINMERDYDDIGLSQILEIWYVKNWKWSSWPFKKCRKLKSLLNRVLYEYGADDFFLKENRLFSVQERISQFESKLTPPNGFFSQYFEKGKHPGLLYFRYLAETIQLGQMNKIGLMNYEFDSSSLAERWVFRAFQQQITSLPTHPSLSDQVRFFQLYPVPSLSNRILLIGPRETGRSYLSKSLAADSYLPLIRISPKSFLKQERLLLNYEAEYTSSAKKSYLEHEEVLRSLGWSGRPKDINENDSYEKKPKNFWHDRGEHLSPEYYARRFCQFMFALKLAKLMYPCVIWIPSIHELNDHFYLTALLKELLGDTYHLGDYEEETNIKQNIVVIASTHIPKKVDPVLITPPHGKRRFDTFINTKKFPAPHREKEFPLLLHSKGLYLKKNWNCYDEFGLTTRGFTTLDLSKLANDIWRISISRNTSAIGNDIIGEAMYRPSWAPNNYKFEFSDIYKVLPYKIGKAIIQNKLTYCRNFLNLRTDLQSRRAYYLHEWYLEPSIAGTAVKELTIFYHILGCLAGSVAQDFWFLSESNRENWTPVDLFIANDFALASSLLQSLLEEFPSLITICRGNSDKNHITIAPQFKRDMMQKGLSSIVDKIVLSKELKYSYVGELRTHIVCSPRTWRFSFIRSNRFDHIKDITIENPLLDYLHLFGGFQERPTRLSRLFWKKFLSSYDPFPVYHDPSDVPQRKLAAFWEARSLYNRFQNMGIYQFDTEEYAKEYKPLDTPIICLARRFLWDPVSIRFKNKHPVFSRGELFVPQELLKRIYLTYSSARVIRGIKKTIKSIVRKKRVRKIALGIKIRDNNNDLPLNIKIEVKEHIEAFKRFQEIGIRLRRVYPYRPMLIYDRWLREKTRDDKFRQFLIEGERGNIDLLSNECFIYNTLSESYEYLSNLFLTNRMLLKQILNTLLKTKWLSRNDIHCLLAEGLNKNKKD</sequence>
<comment type="subcellular location">
    <subcellularLocation>
        <location evidence="6">Plastid</location>
        <location evidence="6">Chloroplast stroma</location>
    </subcellularLocation>
</comment>
<keyword evidence="3 10" id="KW-0934">Plastid</keyword>
<dbReference type="EMBL" id="KR780582">
    <property type="protein sequence ID" value="AKP55092.1"/>
    <property type="molecule type" value="Genomic_DNA"/>
</dbReference>
<dbReference type="Pfam" id="PF00004">
    <property type="entry name" value="AAA"/>
    <property type="match status" value="1"/>
</dbReference>
<comment type="function">
    <text evidence="1 6">Probable ATPase of unknown function. Its presence in a non-photosynthetic plant (Epifagus virginiana) and experiments in tobacco indicate that it has an essential function which is probably not related to photosynthesis.</text>
</comment>
<feature type="binding site" evidence="6">
    <location>
        <begin position="1565"/>
        <end position="1572"/>
    </location>
    <ligand>
        <name>ATP</name>
        <dbReference type="ChEBI" id="CHEBI:30616"/>
    </ligand>
</feature>
<evidence type="ECO:0000256" key="7">
    <source>
        <dbReference type="SAM" id="MobiDB-lite"/>
    </source>
</evidence>
<keyword evidence="5 6" id="KW-0067">ATP-binding</keyword>